<evidence type="ECO:0000259" key="1">
    <source>
        <dbReference type="SMART" id="SM00225"/>
    </source>
</evidence>
<name>A0A165HTW6_EXIGL</name>
<dbReference type="SMART" id="SM00225">
    <property type="entry name" value="BTB"/>
    <property type="match status" value="1"/>
</dbReference>
<evidence type="ECO:0000313" key="3">
    <source>
        <dbReference type="Proteomes" id="UP000077266"/>
    </source>
</evidence>
<sequence>MGGDACTNSEQWWFNDGSIVLQAGNTLFKLHLSILARASAFFKDFEESRDRPTWPKTSRNAIGEGTEVRPLVLRDVAGYVFTDLLHVLHLKWGEPLTLSTARLVDVLRAAHRYQFPFVCQVAESQLREKMEPVAELQVARSMGSVEWASIAFRNLVLPFDDAANLFLLDWPVKAKILKARQRVRDLRLQHLVVASGELVVYMHAPPHCAAGTKENIPQICPRHLRHLLQFVPTTKRQQFSASFLSAKMPDVAHHGPPFVTPQSDGFPCCACMFGEADVLGKVAGPVAEEYCIVEDVWKE</sequence>
<dbReference type="Gene3D" id="3.30.710.10">
    <property type="entry name" value="Potassium Channel Kv1.1, Chain A"/>
    <property type="match status" value="1"/>
</dbReference>
<dbReference type="Proteomes" id="UP000077266">
    <property type="component" value="Unassembled WGS sequence"/>
</dbReference>
<reference evidence="2 3" key="1">
    <citation type="journal article" date="2016" name="Mol. Biol. Evol.">
        <title>Comparative Genomics of Early-Diverging Mushroom-Forming Fungi Provides Insights into the Origins of Lignocellulose Decay Capabilities.</title>
        <authorList>
            <person name="Nagy L.G."/>
            <person name="Riley R."/>
            <person name="Tritt A."/>
            <person name="Adam C."/>
            <person name="Daum C."/>
            <person name="Floudas D."/>
            <person name="Sun H."/>
            <person name="Yadav J.S."/>
            <person name="Pangilinan J."/>
            <person name="Larsson K.H."/>
            <person name="Matsuura K."/>
            <person name="Barry K."/>
            <person name="Labutti K."/>
            <person name="Kuo R."/>
            <person name="Ohm R.A."/>
            <person name="Bhattacharya S.S."/>
            <person name="Shirouzu T."/>
            <person name="Yoshinaga Y."/>
            <person name="Martin F.M."/>
            <person name="Grigoriev I.V."/>
            <person name="Hibbett D.S."/>
        </authorList>
    </citation>
    <scope>NUCLEOTIDE SEQUENCE [LARGE SCALE GENOMIC DNA]</scope>
    <source>
        <strain evidence="2 3">HHB12029</strain>
    </source>
</reference>
<dbReference type="InParanoid" id="A0A165HTW6"/>
<evidence type="ECO:0000313" key="2">
    <source>
        <dbReference type="EMBL" id="KZV92456.1"/>
    </source>
</evidence>
<keyword evidence="3" id="KW-1185">Reference proteome</keyword>
<dbReference type="InterPro" id="IPR000210">
    <property type="entry name" value="BTB/POZ_dom"/>
</dbReference>
<dbReference type="SUPFAM" id="SSF54695">
    <property type="entry name" value="POZ domain"/>
    <property type="match status" value="1"/>
</dbReference>
<protein>
    <recommendedName>
        <fullName evidence="1">BTB domain-containing protein</fullName>
    </recommendedName>
</protein>
<accession>A0A165HTW6</accession>
<dbReference type="InterPro" id="IPR011333">
    <property type="entry name" value="SKP1/BTB/POZ_sf"/>
</dbReference>
<proteinExistence type="predicted"/>
<feature type="domain" description="BTB" evidence="1">
    <location>
        <begin position="17"/>
        <end position="130"/>
    </location>
</feature>
<dbReference type="OrthoDB" id="3027208at2759"/>
<organism evidence="2 3">
    <name type="scientific">Exidia glandulosa HHB12029</name>
    <dbReference type="NCBI Taxonomy" id="1314781"/>
    <lineage>
        <taxon>Eukaryota</taxon>
        <taxon>Fungi</taxon>
        <taxon>Dikarya</taxon>
        <taxon>Basidiomycota</taxon>
        <taxon>Agaricomycotina</taxon>
        <taxon>Agaricomycetes</taxon>
        <taxon>Auriculariales</taxon>
        <taxon>Exidiaceae</taxon>
        <taxon>Exidia</taxon>
    </lineage>
</organism>
<gene>
    <name evidence="2" type="ORF">EXIGLDRAFT_749674</name>
</gene>
<dbReference type="CDD" id="cd18186">
    <property type="entry name" value="BTB_POZ_ZBTB_KLHL-like"/>
    <property type="match status" value="1"/>
</dbReference>
<dbReference type="EMBL" id="KV426008">
    <property type="protein sequence ID" value="KZV92456.1"/>
    <property type="molecule type" value="Genomic_DNA"/>
</dbReference>
<dbReference type="AlphaFoldDB" id="A0A165HTW6"/>
<dbReference type="Pfam" id="PF00651">
    <property type="entry name" value="BTB"/>
    <property type="match status" value="1"/>
</dbReference>